<feature type="region of interest" description="Disordered" evidence="5">
    <location>
        <begin position="173"/>
        <end position="207"/>
    </location>
</feature>
<evidence type="ECO:0000313" key="8">
    <source>
        <dbReference type="WBParaSite" id="maker-uti_cns_0009817-snap-gene-0.5-mRNA-1"/>
    </source>
</evidence>
<feature type="site" description="Cleavage; by autolysis" evidence="4">
    <location>
        <begin position="208"/>
        <end position="209"/>
    </location>
</feature>
<accession>A0A1I8I470</accession>
<dbReference type="WBParaSite" id="maker-uti_cns_0009817-snap-gene-0.5-mRNA-1">
    <property type="protein sequence ID" value="maker-uti_cns_0009817-snap-gene-0.5-mRNA-1"/>
    <property type="gene ID" value="maker-uti_cns_0009817-snap-gene-0.5"/>
</dbReference>
<evidence type="ECO:0000256" key="1">
    <source>
        <dbReference type="ARBA" id="ARBA00010872"/>
    </source>
</evidence>
<reference evidence="8" key="1">
    <citation type="submission" date="2016-11" db="UniProtKB">
        <authorList>
            <consortium name="WormBaseParasite"/>
        </authorList>
    </citation>
    <scope>IDENTIFICATION</scope>
</reference>
<dbReference type="Proteomes" id="UP000095280">
    <property type="component" value="Unplaced"/>
</dbReference>
<organism evidence="7 8">
    <name type="scientific">Macrostomum lignano</name>
    <dbReference type="NCBI Taxonomy" id="282301"/>
    <lineage>
        <taxon>Eukaryota</taxon>
        <taxon>Metazoa</taxon>
        <taxon>Spiralia</taxon>
        <taxon>Lophotrochozoa</taxon>
        <taxon>Platyhelminthes</taxon>
        <taxon>Rhabditophora</taxon>
        <taxon>Macrostomorpha</taxon>
        <taxon>Macrostomida</taxon>
        <taxon>Macrostomidae</taxon>
        <taxon>Macrostomum</taxon>
    </lineage>
</organism>
<dbReference type="CDD" id="cd04513">
    <property type="entry name" value="Glycosylasparaginase"/>
    <property type="match status" value="1"/>
</dbReference>
<protein>
    <submittedName>
        <fullName evidence="8">N(4)-(Beta-N-acetylglucosaminyl)-L-asparaginase</fullName>
    </submittedName>
</protein>
<comment type="similarity">
    <text evidence="1">Belongs to the Ntn-hydrolase family.</text>
</comment>
<dbReference type="GO" id="GO:0005737">
    <property type="term" value="C:cytoplasm"/>
    <property type="evidence" value="ECO:0007669"/>
    <property type="project" value="TreeGrafter"/>
</dbReference>
<feature type="signal peptide" evidence="6">
    <location>
        <begin position="1"/>
        <end position="20"/>
    </location>
</feature>
<dbReference type="PANTHER" id="PTHR10188:SF6">
    <property type="entry name" value="N(4)-(BETA-N-ACETYLGLUCOSAMINYL)-L-ASPARAGINASE"/>
    <property type="match status" value="1"/>
</dbReference>
<dbReference type="GO" id="GO:0003948">
    <property type="term" value="F:N4-(beta-N-acetylglucosaminyl)-L-asparaginase activity"/>
    <property type="evidence" value="ECO:0007669"/>
    <property type="project" value="TreeGrafter"/>
</dbReference>
<proteinExistence type="inferred from homology"/>
<dbReference type="InterPro" id="IPR029055">
    <property type="entry name" value="Ntn_hydrolases_N"/>
</dbReference>
<evidence type="ECO:0000256" key="5">
    <source>
        <dbReference type="SAM" id="MobiDB-lite"/>
    </source>
</evidence>
<dbReference type="InterPro" id="IPR000246">
    <property type="entry name" value="Peptidase_T2"/>
</dbReference>
<feature type="chain" id="PRO_5009320755" evidence="6">
    <location>
        <begin position="21"/>
        <end position="353"/>
    </location>
</feature>
<evidence type="ECO:0000256" key="6">
    <source>
        <dbReference type="SAM" id="SignalP"/>
    </source>
</evidence>
<dbReference type="Gene3D" id="3.60.20.30">
    <property type="entry name" value="(Glycosyl)asparaginase"/>
    <property type="match status" value="1"/>
</dbReference>
<keyword evidence="6" id="KW-0732">Signal</keyword>
<feature type="active site" description="Nucleophile" evidence="2">
    <location>
        <position position="209"/>
    </location>
</feature>
<feature type="binding site" evidence="3">
    <location>
        <begin position="260"/>
        <end position="263"/>
    </location>
    <ligand>
        <name>substrate</name>
    </ligand>
</feature>
<keyword evidence="7" id="KW-1185">Reference proteome</keyword>
<evidence type="ECO:0000256" key="2">
    <source>
        <dbReference type="PIRSR" id="PIRSR600246-1"/>
    </source>
</evidence>
<dbReference type="Pfam" id="PF01112">
    <property type="entry name" value="Asparaginase_2"/>
    <property type="match status" value="1"/>
</dbReference>
<feature type="binding site" evidence="3">
    <location>
        <begin position="237"/>
        <end position="240"/>
    </location>
    <ligand>
        <name>substrate</name>
    </ligand>
</feature>
<dbReference type="PANTHER" id="PTHR10188">
    <property type="entry name" value="L-ASPARAGINASE"/>
    <property type="match status" value="1"/>
</dbReference>
<dbReference type="AlphaFoldDB" id="A0A1I8I470"/>
<name>A0A1I8I470_9PLAT</name>
<sequence>MVRCVMSLLAHLMTIAVLCGSCQVFQMHQQPASQPVLVINTWPFVNATRAACAALSRTGSALDAVEAGCLQAEADQSLESVSYGHHPDEAGNVTFDAMLMNGVTMEVGAVAAMPDILEAVSVARAVMERTGHTMLVGDRAADFAVEMGFKRRSLNTDRSAADWRQWRSGNCQPNFRRNVQPPADHSCGPYRPASSRDSNPGNRRLGHDTIGMVAMDAGGGLAVGTTTNGAAHRVPGRVGDTAVVGAGGYAKAGVGAAVGTGDGDILMRYLLAFAAVSEMSLGASPEAACRAALASVRPPPSGFHGALAAVDADGNVGGACIGFDSFQISVMRPGMPEPSLLPVPCSPGRPARL</sequence>
<evidence type="ECO:0000256" key="3">
    <source>
        <dbReference type="PIRSR" id="PIRSR600246-2"/>
    </source>
</evidence>
<evidence type="ECO:0000313" key="7">
    <source>
        <dbReference type="Proteomes" id="UP000095280"/>
    </source>
</evidence>
<dbReference type="SUPFAM" id="SSF56235">
    <property type="entry name" value="N-terminal nucleophile aminohydrolases (Ntn hydrolases)"/>
    <property type="match status" value="1"/>
</dbReference>
<evidence type="ECO:0000256" key="4">
    <source>
        <dbReference type="PIRSR" id="PIRSR600246-3"/>
    </source>
</evidence>